<evidence type="ECO:0000259" key="2">
    <source>
        <dbReference type="Pfam" id="PF00535"/>
    </source>
</evidence>
<reference evidence="3" key="1">
    <citation type="journal article" date="2020" name="mSystems">
        <title>Genome- and Community-Level Interaction Insights into Carbon Utilization and Element Cycling Functions of Hydrothermarchaeota in Hydrothermal Sediment.</title>
        <authorList>
            <person name="Zhou Z."/>
            <person name="Liu Y."/>
            <person name="Xu W."/>
            <person name="Pan J."/>
            <person name="Luo Z.H."/>
            <person name="Li M."/>
        </authorList>
    </citation>
    <scope>NUCLEOTIDE SEQUENCE [LARGE SCALE GENOMIC DNA]</scope>
    <source>
        <strain evidence="3">SpSt-1074</strain>
    </source>
</reference>
<organism evidence="3">
    <name type="scientific">Caldiarchaeum subterraneum</name>
    <dbReference type="NCBI Taxonomy" id="311458"/>
    <lineage>
        <taxon>Archaea</taxon>
        <taxon>Nitrososphaerota</taxon>
        <taxon>Candidatus Caldarchaeales</taxon>
        <taxon>Candidatus Caldarchaeaceae</taxon>
        <taxon>Candidatus Caldarchaeum</taxon>
    </lineage>
</organism>
<sequence length="320" mass="35793">MDVSVVVTAYNEERFIGRCLSSLLSQDAGFELIVVDDGSTDDTSVVVEKFAAEHPGRVKLLRLERNVGVGNARNIGAARASGRVVVFLDADMEFPPDFIRKTVNPILKGEAVATCNSTEVIGNVDNPWVKVQGQRIRGVLQAGKTGFVRAIDRQFFLAAGGFDASKGFFDDATFHRKTGLEAAVVDVPLIHHNPDTAGEVFWRNRWIGRSVLKAHKRSEVLAMFAKRLLDLSPFIGFLLLVFPDLLLRVFGMLSLVFFIAVVKRHRVLPSHSWRESLRLRLFYVPAYRWVKALGFITGLVESLSGRGWRPYVYQVFEKKG</sequence>
<feature type="transmembrane region" description="Helical" evidence="1">
    <location>
        <begin position="234"/>
        <end position="260"/>
    </location>
</feature>
<dbReference type="InterPro" id="IPR029044">
    <property type="entry name" value="Nucleotide-diphossugar_trans"/>
</dbReference>
<name>A0A7J3VRC1_CALS0</name>
<dbReference type="PANTHER" id="PTHR22916">
    <property type="entry name" value="GLYCOSYLTRANSFERASE"/>
    <property type="match status" value="1"/>
</dbReference>
<gene>
    <name evidence="3" type="ORF">ENM31_00390</name>
</gene>
<dbReference type="GO" id="GO:0016740">
    <property type="term" value="F:transferase activity"/>
    <property type="evidence" value="ECO:0007669"/>
    <property type="project" value="UniProtKB-KW"/>
</dbReference>
<dbReference type="CDD" id="cd00761">
    <property type="entry name" value="Glyco_tranf_GTA_type"/>
    <property type="match status" value="1"/>
</dbReference>
<dbReference type="AlphaFoldDB" id="A0A7J3VRC1"/>
<protein>
    <submittedName>
        <fullName evidence="3">Glycosyltransferase family 2 protein</fullName>
    </submittedName>
</protein>
<dbReference type="SUPFAM" id="SSF53448">
    <property type="entry name" value="Nucleotide-diphospho-sugar transferases"/>
    <property type="match status" value="1"/>
</dbReference>
<keyword evidence="3" id="KW-0808">Transferase</keyword>
<accession>A0A7J3VRC1</accession>
<dbReference type="InterPro" id="IPR001173">
    <property type="entry name" value="Glyco_trans_2-like"/>
</dbReference>
<dbReference type="Gene3D" id="3.90.550.10">
    <property type="entry name" value="Spore Coat Polysaccharide Biosynthesis Protein SpsA, Chain A"/>
    <property type="match status" value="1"/>
</dbReference>
<feature type="domain" description="Glycosyltransferase 2-like" evidence="2">
    <location>
        <begin position="4"/>
        <end position="133"/>
    </location>
</feature>
<comment type="caution">
    <text evidence="3">The sequence shown here is derived from an EMBL/GenBank/DDBJ whole genome shotgun (WGS) entry which is preliminary data.</text>
</comment>
<evidence type="ECO:0000313" key="3">
    <source>
        <dbReference type="EMBL" id="HHM43741.1"/>
    </source>
</evidence>
<evidence type="ECO:0000256" key="1">
    <source>
        <dbReference type="SAM" id="Phobius"/>
    </source>
</evidence>
<keyword evidence="1" id="KW-0472">Membrane</keyword>
<keyword evidence="1" id="KW-1133">Transmembrane helix</keyword>
<dbReference type="EMBL" id="DRXH01000016">
    <property type="protein sequence ID" value="HHM43741.1"/>
    <property type="molecule type" value="Genomic_DNA"/>
</dbReference>
<keyword evidence="1" id="KW-0812">Transmembrane</keyword>
<dbReference type="PANTHER" id="PTHR22916:SF64">
    <property type="entry name" value="TRANSFERASE, PUTATIVE-RELATED"/>
    <property type="match status" value="1"/>
</dbReference>
<proteinExistence type="predicted"/>
<dbReference type="Pfam" id="PF00535">
    <property type="entry name" value="Glycos_transf_2"/>
    <property type="match status" value="1"/>
</dbReference>